<reference evidence="1" key="1">
    <citation type="journal article" date="2021" name="Proc. Natl. Acad. Sci. U.S.A.">
        <title>A Catalog of Tens of Thousands of Viruses from Human Metagenomes Reveals Hidden Associations with Chronic Diseases.</title>
        <authorList>
            <person name="Tisza M.J."/>
            <person name="Buck C.B."/>
        </authorList>
    </citation>
    <scope>NUCLEOTIDE SEQUENCE</scope>
    <source>
        <strain evidence="1">CtnhN1</strain>
    </source>
</reference>
<dbReference type="Pfam" id="PF06854">
    <property type="entry name" value="Phage_Gp15"/>
    <property type="match status" value="1"/>
</dbReference>
<dbReference type="EMBL" id="BK015865">
    <property type="protein sequence ID" value="DAD70408.1"/>
    <property type="molecule type" value="Genomic_DNA"/>
</dbReference>
<sequence length="196" mass="22889">MSYGLPKSVEISGQSFAVRYDFRVILTIFEVLDDEELSDEERAYTALRLFFVDFDSIPDYDEAIKQLFWFINGGQYPDDKKKEPEIIDWAKDFQFIVSPVNRVLGKEIRESEYDPDTNTGGTHWFTFLSAYMEIGDCFFAQVIRIRELKAKGKPLDKSDREFYRRNKDVVDIPKKVSKEEADTLSAWLGKKEPAHE</sequence>
<name>A0A8S5LKN3_9CAUD</name>
<proteinExistence type="predicted"/>
<accession>A0A8S5LKN3</accession>
<evidence type="ECO:0008006" key="2">
    <source>
        <dbReference type="Google" id="ProtNLM"/>
    </source>
</evidence>
<dbReference type="InterPro" id="IPR009660">
    <property type="entry name" value="Phage_A500_Gp15"/>
</dbReference>
<protein>
    <recommendedName>
        <fullName evidence="2">Bacteriophage Gp15 protein</fullName>
    </recommendedName>
</protein>
<evidence type="ECO:0000313" key="1">
    <source>
        <dbReference type="EMBL" id="DAD70408.1"/>
    </source>
</evidence>
<organism evidence="1">
    <name type="scientific">Siphoviridae sp. ctnhN1</name>
    <dbReference type="NCBI Taxonomy" id="2827589"/>
    <lineage>
        <taxon>Viruses</taxon>
        <taxon>Duplodnaviria</taxon>
        <taxon>Heunggongvirae</taxon>
        <taxon>Uroviricota</taxon>
        <taxon>Caudoviricetes</taxon>
    </lineage>
</organism>